<keyword evidence="2" id="KW-0238">DNA-binding</keyword>
<dbReference type="SMART" id="SM00421">
    <property type="entry name" value="HTH_LUXR"/>
    <property type="match status" value="1"/>
</dbReference>
<dbReference type="InterPro" id="IPR011006">
    <property type="entry name" value="CheY-like_superfamily"/>
</dbReference>
<reference evidence="6 7" key="1">
    <citation type="submission" date="2020-10" db="EMBL/GenBank/DDBJ databases">
        <title>Connecting structure to function with the recovery of over 1000 high-quality activated sludge metagenome-assembled genomes encoding full-length rRNA genes using long-read sequencing.</title>
        <authorList>
            <person name="Singleton C.M."/>
            <person name="Petriglieri F."/>
            <person name="Kristensen J.M."/>
            <person name="Kirkegaard R.H."/>
            <person name="Michaelsen T.Y."/>
            <person name="Andersen M.H."/>
            <person name="Karst S.M."/>
            <person name="Dueholm M.S."/>
            <person name="Nielsen P.H."/>
            <person name="Albertsen M."/>
        </authorList>
    </citation>
    <scope>NUCLEOTIDE SEQUENCE [LARGE SCALE GENOMIC DNA]</scope>
    <source>
        <strain evidence="6">Ribe_18-Q3-R11-54_MAXAC.273</strain>
    </source>
</reference>
<keyword evidence="1 3" id="KW-0597">Phosphoprotein</keyword>
<name>A0A9D7SZT2_9BACT</name>
<dbReference type="Gene3D" id="3.40.50.2300">
    <property type="match status" value="1"/>
</dbReference>
<evidence type="ECO:0000256" key="1">
    <source>
        <dbReference type="ARBA" id="ARBA00022553"/>
    </source>
</evidence>
<proteinExistence type="predicted"/>
<dbReference type="GO" id="GO:0006355">
    <property type="term" value="P:regulation of DNA-templated transcription"/>
    <property type="evidence" value="ECO:0007669"/>
    <property type="project" value="InterPro"/>
</dbReference>
<dbReference type="Pfam" id="PF00196">
    <property type="entry name" value="GerE"/>
    <property type="match status" value="1"/>
</dbReference>
<accession>A0A9D7SZT2</accession>
<dbReference type="InterPro" id="IPR001789">
    <property type="entry name" value="Sig_transdc_resp-reg_receiver"/>
</dbReference>
<gene>
    <name evidence="6" type="ORF">IPP15_23930</name>
</gene>
<dbReference type="Proteomes" id="UP000808337">
    <property type="component" value="Unassembled WGS sequence"/>
</dbReference>
<evidence type="ECO:0000259" key="4">
    <source>
        <dbReference type="PROSITE" id="PS50043"/>
    </source>
</evidence>
<protein>
    <submittedName>
        <fullName evidence="6">Response regulator transcription factor</fullName>
    </submittedName>
</protein>
<dbReference type="EMBL" id="JADKGY010000035">
    <property type="protein sequence ID" value="MBK9985351.1"/>
    <property type="molecule type" value="Genomic_DNA"/>
</dbReference>
<dbReference type="PROSITE" id="PS00622">
    <property type="entry name" value="HTH_LUXR_1"/>
    <property type="match status" value="1"/>
</dbReference>
<comment type="caution">
    <text evidence="6">The sequence shown here is derived from an EMBL/GenBank/DDBJ whole genome shotgun (WGS) entry which is preliminary data.</text>
</comment>
<dbReference type="InterPro" id="IPR058245">
    <property type="entry name" value="NreC/VraR/RcsB-like_REC"/>
</dbReference>
<organism evidence="6 7">
    <name type="scientific">Candidatus Opimibacter skivensis</name>
    <dbReference type="NCBI Taxonomy" id="2982028"/>
    <lineage>
        <taxon>Bacteria</taxon>
        <taxon>Pseudomonadati</taxon>
        <taxon>Bacteroidota</taxon>
        <taxon>Saprospiria</taxon>
        <taxon>Saprospirales</taxon>
        <taxon>Saprospiraceae</taxon>
        <taxon>Candidatus Opimibacter</taxon>
    </lineage>
</organism>
<evidence type="ECO:0000256" key="2">
    <source>
        <dbReference type="ARBA" id="ARBA00023125"/>
    </source>
</evidence>
<dbReference type="AlphaFoldDB" id="A0A9D7SZT2"/>
<evidence type="ECO:0000259" key="5">
    <source>
        <dbReference type="PROSITE" id="PS50110"/>
    </source>
</evidence>
<dbReference type="PROSITE" id="PS50043">
    <property type="entry name" value="HTH_LUXR_2"/>
    <property type="match status" value="1"/>
</dbReference>
<dbReference type="GO" id="GO:0000160">
    <property type="term" value="P:phosphorelay signal transduction system"/>
    <property type="evidence" value="ECO:0007669"/>
    <property type="project" value="InterPro"/>
</dbReference>
<dbReference type="SUPFAM" id="SSF46894">
    <property type="entry name" value="C-terminal effector domain of the bipartite response regulators"/>
    <property type="match status" value="1"/>
</dbReference>
<feature type="domain" description="HTH luxR-type" evidence="4">
    <location>
        <begin position="145"/>
        <end position="210"/>
    </location>
</feature>
<dbReference type="SUPFAM" id="SSF52172">
    <property type="entry name" value="CheY-like"/>
    <property type="match status" value="1"/>
</dbReference>
<dbReference type="InterPro" id="IPR016032">
    <property type="entry name" value="Sig_transdc_resp-reg_C-effctor"/>
</dbReference>
<dbReference type="GO" id="GO:0003677">
    <property type="term" value="F:DNA binding"/>
    <property type="evidence" value="ECO:0007669"/>
    <property type="project" value="UniProtKB-KW"/>
</dbReference>
<dbReference type="Pfam" id="PF00072">
    <property type="entry name" value="Response_reg"/>
    <property type="match status" value="1"/>
</dbReference>
<dbReference type="PANTHER" id="PTHR43214:SF37">
    <property type="entry name" value="TRANSCRIPTIONAL REGULATORY PROTEIN YDFI"/>
    <property type="match status" value="1"/>
</dbReference>
<feature type="modified residue" description="4-aspartylphosphate" evidence="3">
    <location>
        <position position="56"/>
    </location>
</feature>
<dbReference type="InterPro" id="IPR039420">
    <property type="entry name" value="WalR-like"/>
</dbReference>
<evidence type="ECO:0000256" key="3">
    <source>
        <dbReference type="PROSITE-ProRule" id="PRU00169"/>
    </source>
</evidence>
<dbReference type="PRINTS" id="PR00038">
    <property type="entry name" value="HTHLUXR"/>
</dbReference>
<dbReference type="PROSITE" id="PS50110">
    <property type="entry name" value="RESPONSE_REGULATORY"/>
    <property type="match status" value="1"/>
</dbReference>
<dbReference type="PANTHER" id="PTHR43214">
    <property type="entry name" value="TWO-COMPONENT RESPONSE REGULATOR"/>
    <property type="match status" value="1"/>
</dbReference>
<sequence>MEPIKLIIYEDRTDLRSSLELMLGGMSDLFLCGAFSNCKNVDKEVSALKPDVVLMDINMPEYDGLYGLTRIKDIRPATEVIMFTVFQDDEKIYKSLEAGASGYLLKDTPPLKLYEAIKDVILGGAPMTPGIARRVLERFKKAPADRSSEFNLSKRETEIVSLLAKGYTYKKIASDCFISIDTVRGHLKNIYAKLQVNSGREAVAIVLKNKMVDLDDQ</sequence>
<evidence type="ECO:0000313" key="6">
    <source>
        <dbReference type="EMBL" id="MBK9985351.1"/>
    </source>
</evidence>
<dbReference type="CDD" id="cd06170">
    <property type="entry name" value="LuxR_C_like"/>
    <property type="match status" value="1"/>
</dbReference>
<dbReference type="InterPro" id="IPR000792">
    <property type="entry name" value="Tscrpt_reg_LuxR_C"/>
</dbReference>
<evidence type="ECO:0000313" key="7">
    <source>
        <dbReference type="Proteomes" id="UP000808337"/>
    </source>
</evidence>
<dbReference type="SMART" id="SM00448">
    <property type="entry name" value="REC"/>
    <property type="match status" value="1"/>
</dbReference>
<feature type="domain" description="Response regulatory" evidence="5">
    <location>
        <begin position="5"/>
        <end position="121"/>
    </location>
</feature>
<dbReference type="CDD" id="cd17535">
    <property type="entry name" value="REC_NarL-like"/>
    <property type="match status" value="1"/>
</dbReference>